<dbReference type="CDD" id="cd00293">
    <property type="entry name" value="USP-like"/>
    <property type="match status" value="1"/>
</dbReference>
<evidence type="ECO:0000313" key="4">
    <source>
        <dbReference type="Proteomes" id="UP001597476"/>
    </source>
</evidence>
<evidence type="ECO:0000256" key="1">
    <source>
        <dbReference type="ARBA" id="ARBA00008791"/>
    </source>
</evidence>
<dbReference type="Pfam" id="PF00582">
    <property type="entry name" value="Usp"/>
    <property type="match status" value="1"/>
</dbReference>
<name>A0ABW5T5Z2_9FLAO</name>
<accession>A0ABW5T5Z2</accession>
<dbReference type="PRINTS" id="PR01438">
    <property type="entry name" value="UNVRSLSTRESS"/>
</dbReference>
<dbReference type="InterPro" id="IPR006016">
    <property type="entry name" value="UspA"/>
</dbReference>
<dbReference type="SUPFAM" id="SSF52402">
    <property type="entry name" value="Adenine nucleotide alpha hydrolases-like"/>
    <property type="match status" value="2"/>
</dbReference>
<dbReference type="RefSeq" id="WP_380287966.1">
    <property type="nucleotide sequence ID" value="NZ_JBHULY010000002.1"/>
</dbReference>
<gene>
    <name evidence="3" type="ORF">ACFSR8_00565</name>
</gene>
<dbReference type="PANTHER" id="PTHR46268:SF6">
    <property type="entry name" value="UNIVERSAL STRESS PROTEIN UP12"/>
    <property type="match status" value="1"/>
</dbReference>
<comment type="caution">
    <text evidence="3">The sequence shown here is derived from an EMBL/GenBank/DDBJ whole genome shotgun (WGS) entry which is preliminary data.</text>
</comment>
<reference evidence="4" key="1">
    <citation type="journal article" date="2019" name="Int. J. Syst. Evol. Microbiol.">
        <title>The Global Catalogue of Microorganisms (GCM) 10K type strain sequencing project: providing services to taxonomists for standard genome sequencing and annotation.</title>
        <authorList>
            <consortium name="The Broad Institute Genomics Platform"/>
            <consortium name="The Broad Institute Genome Sequencing Center for Infectious Disease"/>
            <person name="Wu L."/>
            <person name="Ma J."/>
        </authorList>
    </citation>
    <scope>NUCLEOTIDE SEQUENCE [LARGE SCALE GENOMIC DNA]</scope>
    <source>
        <strain evidence="4">KCTC 42398</strain>
    </source>
</reference>
<dbReference type="Gene3D" id="3.40.50.12370">
    <property type="match status" value="1"/>
</dbReference>
<dbReference type="PANTHER" id="PTHR46268">
    <property type="entry name" value="STRESS RESPONSE PROTEIN NHAX"/>
    <property type="match status" value="1"/>
</dbReference>
<comment type="similarity">
    <text evidence="1">Belongs to the universal stress protein A family.</text>
</comment>
<dbReference type="InterPro" id="IPR006015">
    <property type="entry name" value="Universal_stress_UspA"/>
</dbReference>
<dbReference type="EMBL" id="JBHULY010000002">
    <property type="protein sequence ID" value="MFD2724691.1"/>
    <property type="molecule type" value="Genomic_DNA"/>
</dbReference>
<evidence type="ECO:0000313" key="3">
    <source>
        <dbReference type="EMBL" id="MFD2724691.1"/>
    </source>
</evidence>
<keyword evidence="4" id="KW-1185">Reference proteome</keyword>
<sequence>MENILLLTDFSESSINAMRYALQLLKEDQCNFYVLHVQSSASYTTDDLMTLGNSSIYDSIVKKSKNRLMKLVERLKDELGNKNFNYQIIVDFDALIDSVKQVIISKNIDLIVMGTNGVTGAKEVVFGSNTINVIRKVDCPTLAIPEAYGYKKPNDVLLPLDLQDSLRGSAFMKIIKFTTDYAKTLHILRIISDSEGSVKQKEDLENINIFLKETDHKYHKIQNVPMHYAVSCYSQTHNINLITLLVQKESFFERFFTGSTTTQISNKMEAPLLIIHY</sequence>
<organism evidence="3 4">
    <name type="scientific">Hyunsoonleella rubra</name>
    <dbReference type="NCBI Taxonomy" id="1737062"/>
    <lineage>
        <taxon>Bacteria</taxon>
        <taxon>Pseudomonadati</taxon>
        <taxon>Bacteroidota</taxon>
        <taxon>Flavobacteriia</taxon>
        <taxon>Flavobacteriales</taxon>
        <taxon>Flavobacteriaceae</taxon>
    </lineage>
</organism>
<feature type="domain" description="UspA" evidence="2">
    <location>
        <begin position="2"/>
        <end position="145"/>
    </location>
</feature>
<dbReference type="Proteomes" id="UP001597476">
    <property type="component" value="Unassembled WGS sequence"/>
</dbReference>
<proteinExistence type="inferred from homology"/>
<evidence type="ECO:0000259" key="2">
    <source>
        <dbReference type="Pfam" id="PF00582"/>
    </source>
</evidence>
<protein>
    <submittedName>
        <fullName evidence="3">Universal stress protein</fullName>
    </submittedName>
</protein>